<keyword evidence="7" id="KW-1185">Reference proteome</keyword>
<evidence type="ECO:0000256" key="3">
    <source>
        <dbReference type="ARBA" id="ARBA00023027"/>
    </source>
</evidence>
<dbReference type="EMBL" id="JAETWB010000010">
    <property type="protein sequence ID" value="MBL6080011.1"/>
    <property type="molecule type" value="Genomic_DNA"/>
</dbReference>
<evidence type="ECO:0000256" key="1">
    <source>
        <dbReference type="ARBA" id="ARBA00006484"/>
    </source>
</evidence>
<gene>
    <name evidence="6" type="ORF">JMJ56_18480</name>
</gene>
<proteinExistence type="inferred from homology"/>
<dbReference type="GO" id="GO:0047936">
    <property type="term" value="F:glucose 1-dehydrogenase [NAD(P)+] activity"/>
    <property type="evidence" value="ECO:0007669"/>
    <property type="project" value="UniProtKB-EC"/>
</dbReference>
<evidence type="ECO:0000256" key="2">
    <source>
        <dbReference type="ARBA" id="ARBA00023002"/>
    </source>
</evidence>
<dbReference type="InterPro" id="IPR002347">
    <property type="entry name" value="SDR_fam"/>
</dbReference>
<sequence length="267" mass="27613">MNRLDGKVALVSGAARGIGGEAARLMAKAGAAVVVADILGEAGRLTVEAIRGEGGQAEYAHLDVTREEDWRAAIGLATTRFGKLDILVNNAGVFIGKSIEDVTLAEWDRLVAVNMTGVFLGTRLAVPALREAAASSEHGSAIVNLASIAGIVGSQLDPLYSMTKGGVTLFTKSAALEFGRKGYRIRVNSIHPGVIETDMGEQTFVARAQRTGSNDTAPARKVAMDSVPWGRLGMASDIAKGIVFLASDDAGYMNGAGLVVDGGVTAA</sequence>
<keyword evidence="2 6" id="KW-0560">Oxidoreductase</keyword>
<comment type="caution">
    <text evidence="6">The sequence shown here is derived from an EMBL/GenBank/DDBJ whole genome shotgun (WGS) entry which is preliminary data.</text>
</comment>
<dbReference type="RefSeq" id="WP_202833252.1">
    <property type="nucleotide sequence ID" value="NZ_JAETWB010000010.1"/>
</dbReference>
<dbReference type="Gene3D" id="3.40.50.720">
    <property type="entry name" value="NAD(P)-binding Rossmann-like Domain"/>
    <property type="match status" value="1"/>
</dbReference>
<dbReference type="PANTHER" id="PTHR43180:SF28">
    <property type="entry name" value="NAD(P)-BINDING ROSSMANN-FOLD SUPERFAMILY PROTEIN"/>
    <property type="match status" value="1"/>
</dbReference>
<evidence type="ECO:0000256" key="5">
    <source>
        <dbReference type="ARBA" id="ARBA00023221"/>
    </source>
</evidence>
<keyword evidence="5" id="KW-0753">Steroid metabolism</keyword>
<dbReference type="Proteomes" id="UP000660885">
    <property type="component" value="Unassembled WGS sequence"/>
</dbReference>
<dbReference type="InterPro" id="IPR036291">
    <property type="entry name" value="NAD(P)-bd_dom_sf"/>
</dbReference>
<organism evidence="6 7">
    <name type="scientific">Belnapia arida</name>
    <dbReference type="NCBI Taxonomy" id="2804533"/>
    <lineage>
        <taxon>Bacteria</taxon>
        <taxon>Pseudomonadati</taxon>
        <taxon>Pseudomonadota</taxon>
        <taxon>Alphaproteobacteria</taxon>
        <taxon>Acetobacterales</taxon>
        <taxon>Roseomonadaceae</taxon>
        <taxon>Belnapia</taxon>
    </lineage>
</organism>
<accession>A0ABS1U5P6</accession>
<dbReference type="PRINTS" id="PR00081">
    <property type="entry name" value="GDHRDH"/>
</dbReference>
<dbReference type="SUPFAM" id="SSF51735">
    <property type="entry name" value="NAD(P)-binding Rossmann-fold domains"/>
    <property type="match status" value="1"/>
</dbReference>
<dbReference type="PANTHER" id="PTHR43180">
    <property type="entry name" value="3-OXOACYL-(ACYL-CARRIER-PROTEIN) REDUCTASE (AFU_ORTHOLOGUE AFUA_6G11210)"/>
    <property type="match status" value="1"/>
</dbReference>
<dbReference type="NCBIfam" id="NF005559">
    <property type="entry name" value="PRK07231.1"/>
    <property type="match status" value="1"/>
</dbReference>
<keyword evidence="3" id="KW-0520">NAD</keyword>
<evidence type="ECO:0000313" key="7">
    <source>
        <dbReference type="Proteomes" id="UP000660885"/>
    </source>
</evidence>
<dbReference type="EC" id="1.1.1.47" evidence="6"/>
<name>A0ABS1U5P6_9PROT</name>
<dbReference type="PRINTS" id="PR00080">
    <property type="entry name" value="SDRFAMILY"/>
</dbReference>
<dbReference type="PROSITE" id="PS00061">
    <property type="entry name" value="ADH_SHORT"/>
    <property type="match status" value="1"/>
</dbReference>
<comment type="similarity">
    <text evidence="1">Belongs to the short-chain dehydrogenases/reductases (SDR) family.</text>
</comment>
<reference evidence="6 7" key="1">
    <citation type="submission" date="2021-01" db="EMBL/GenBank/DDBJ databases">
        <title>Belnapia mucosa sp. nov. and Belnapia arida sp. nov., isolated from the Tabernas Desert (Almeria, Spain).</title>
        <authorList>
            <person name="Molina-Menor E."/>
            <person name="Vidal-Verdu A."/>
            <person name="Calonge A."/>
            <person name="Satari L."/>
            <person name="Pereto J."/>
            <person name="Porcar M."/>
        </authorList>
    </citation>
    <scope>NUCLEOTIDE SEQUENCE [LARGE SCALE GENOMIC DNA]</scope>
    <source>
        <strain evidence="6 7">T18</strain>
    </source>
</reference>
<evidence type="ECO:0000313" key="6">
    <source>
        <dbReference type="EMBL" id="MBL6080011.1"/>
    </source>
</evidence>
<keyword evidence="4" id="KW-0443">Lipid metabolism</keyword>
<evidence type="ECO:0000256" key="4">
    <source>
        <dbReference type="ARBA" id="ARBA00023098"/>
    </source>
</evidence>
<protein>
    <submittedName>
        <fullName evidence="6">Glucose 1-dehydrogenase</fullName>
        <ecNumber evidence="6">1.1.1.47</ecNumber>
    </submittedName>
</protein>
<dbReference type="Pfam" id="PF13561">
    <property type="entry name" value="adh_short_C2"/>
    <property type="match status" value="1"/>
</dbReference>
<dbReference type="InterPro" id="IPR020904">
    <property type="entry name" value="Sc_DH/Rdtase_CS"/>
</dbReference>